<evidence type="ECO:0000313" key="2">
    <source>
        <dbReference type="EMBL" id="KAG1895202.1"/>
    </source>
</evidence>
<evidence type="ECO:0000256" key="1">
    <source>
        <dbReference type="SAM" id="MobiDB-lite"/>
    </source>
</evidence>
<feature type="compositionally biased region" description="Acidic residues" evidence="1">
    <location>
        <begin position="29"/>
        <end position="40"/>
    </location>
</feature>
<dbReference type="AlphaFoldDB" id="A0AAD4DX09"/>
<accession>A0AAD4DX09</accession>
<keyword evidence="3" id="KW-1185">Reference proteome</keyword>
<protein>
    <submittedName>
        <fullName evidence="2">Uncharacterized protein</fullName>
    </submittedName>
</protein>
<name>A0AAD4DX09_9AGAM</name>
<feature type="compositionally biased region" description="Basic and acidic residues" evidence="1">
    <location>
        <begin position="41"/>
        <end position="59"/>
    </location>
</feature>
<evidence type="ECO:0000313" key="3">
    <source>
        <dbReference type="Proteomes" id="UP001195769"/>
    </source>
</evidence>
<dbReference type="RefSeq" id="XP_041220778.1">
    <property type="nucleotide sequence ID" value="XM_041367922.1"/>
</dbReference>
<dbReference type="Proteomes" id="UP001195769">
    <property type="component" value="Unassembled WGS sequence"/>
</dbReference>
<comment type="caution">
    <text evidence="2">The sequence shown here is derived from an EMBL/GenBank/DDBJ whole genome shotgun (WGS) entry which is preliminary data.</text>
</comment>
<feature type="region of interest" description="Disordered" evidence="1">
    <location>
        <begin position="1"/>
        <end position="65"/>
    </location>
</feature>
<reference evidence="2" key="1">
    <citation type="journal article" date="2020" name="New Phytol.">
        <title>Comparative genomics reveals dynamic genome evolution in host specialist ectomycorrhizal fungi.</title>
        <authorList>
            <person name="Lofgren L.A."/>
            <person name="Nguyen N.H."/>
            <person name="Vilgalys R."/>
            <person name="Ruytinx J."/>
            <person name="Liao H.L."/>
            <person name="Branco S."/>
            <person name="Kuo A."/>
            <person name="LaButti K."/>
            <person name="Lipzen A."/>
            <person name="Andreopoulos W."/>
            <person name="Pangilinan J."/>
            <person name="Riley R."/>
            <person name="Hundley H."/>
            <person name="Na H."/>
            <person name="Barry K."/>
            <person name="Grigoriev I.V."/>
            <person name="Stajich J.E."/>
            <person name="Kennedy P.G."/>
        </authorList>
    </citation>
    <scope>NUCLEOTIDE SEQUENCE</scope>
    <source>
        <strain evidence="2">FC203</strain>
    </source>
</reference>
<feature type="compositionally biased region" description="Basic and acidic residues" evidence="1">
    <location>
        <begin position="18"/>
        <end position="28"/>
    </location>
</feature>
<organism evidence="2 3">
    <name type="scientific">Suillus fuscotomentosus</name>
    <dbReference type="NCBI Taxonomy" id="1912939"/>
    <lineage>
        <taxon>Eukaryota</taxon>
        <taxon>Fungi</taxon>
        <taxon>Dikarya</taxon>
        <taxon>Basidiomycota</taxon>
        <taxon>Agaricomycotina</taxon>
        <taxon>Agaricomycetes</taxon>
        <taxon>Agaricomycetidae</taxon>
        <taxon>Boletales</taxon>
        <taxon>Suillineae</taxon>
        <taxon>Suillaceae</taxon>
        <taxon>Suillus</taxon>
    </lineage>
</organism>
<sequence>MTDPQVISDDGSEEVEEETRRIREHFIIDENEDEEEDNDNDEARHDKGSGARGDIGDKEALEEDY</sequence>
<gene>
    <name evidence="2" type="ORF">F5891DRAFT_1194405</name>
</gene>
<dbReference type="GeneID" id="64662220"/>
<dbReference type="EMBL" id="JABBWK010000069">
    <property type="protein sequence ID" value="KAG1895202.1"/>
    <property type="molecule type" value="Genomic_DNA"/>
</dbReference>
<proteinExistence type="predicted"/>